<proteinExistence type="predicted"/>
<keyword evidence="1" id="KW-0472">Membrane</keyword>
<evidence type="ECO:0000313" key="3">
    <source>
        <dbReference type="Proteomes" id="UP000192610"/>
    </source>
</evidence>
<dbReference type="Proteomes" id="UP000192610">
    <property type="component" value="Unassembled WGS sequence"/>
</dbReference>
<protein>
    <submittedName>
        <fullName evidence="2">Uncharacterized protein</fullName>
    </submittedName>
</protein>
<feature type="transmembrane region" description="Helical" evidence="1">
    <location>
        <begin position="74"/>
        <end position="97"/>
    </location>
</feature>
<gene>
    <name evidence="2" type="ORF">A4H97_16295</name>
</gene>
<keyword evidence="1" id="KW-0812">Transmembrane</keyword>
<organism evidence="2 3">
    <name type="scientific">Niastella yeongjuensis</name>
    <dbReference type="NCBI Taxonomy" id="354355"/>
    <lineage>
        <taxon>Bacteria</taxon>
        <taxon>Pseudomonadati</taxon>
        <taxon>Bacteroidota</taxon>
        <taxon>Chitinophagia</taxon>
        <taxon>Chitinophagales</taxon>
        <taxon>Chitinophagaceae</taxon>
        <taxon>Niastella</taxon>
    </lineage>
</organism>
<feature type="transmembrane region" description="Helical" evidence="1">
    <location>
        <begin position="117"/>
        <end position="138"/>
    </location>
</feature>
<reference evidence="3" key="1">
    <citation type="submission" date="2016-04" db="EMBL/GenBank/DDBJ databases">
        <authorList>
            <person name="Chen L."/>
            <person name="Zhuang W."/>
            <person name="Wang G."/>
        </authorList>
    </citation>
    <scope>NUCLEOTIDE SEQUENCE [LARGE SCALE GENOMIC DNA]</scope>
    <source>
        <strain evidence="3">17621</strain>
    </source>
</reference>
<keyword evidence="1" id="KW-1133">Transmembrane helix</keyword>
<evidence type="ECO:0000256" key="1">
    <source>
        <dbReference type="SAM" id="Phobius"/>
    </source>
</evidence>
<dbReference type="AlphaFoldDB" id="A0A1V9E0X7"/>
<feature type="transmembrane region" description="Helical" evidence="1">
    <location>
        <begin position="42"/>
        <end position="62"/>
    </location>
</feature>
<dbReference type="EMBL" id="LVXG01000078">
    <property type="protein sequence ID" value="OQP39783.1"/>
    <property type="molecule type" value="Genomic_DNA"/>
</dbReference>
<keyword evidence="3" id="KW-1185">Reference proteome</keyword>
<sequence>MKKIENILFWPVLILLFFTASKFGRASTDLNIDDSYYIIPNSYVAGTCALWLLLVVFLLKLIRRRHQTVNKKITLTYMGVTLLLVTGFLALGLVNGGSAAGNYTTSDLDALMFRNQLRVLCGWCFLLVQVIFLIYFFVQIVKKPVPGGL</sequence>
<name>A0A1V9E0X7_9BACT</name>
<accession>A0A1V9E0X7</accession>
<evidence type="ECO:0000313" key="2">
    <source>
        <dbReference type="EMBL" id="OQP39783.1"/>
    </source>
</evidence>
<dbReference type="RefSeq" id="WP_081204251.1">
    <property type="nucleotide sequence ID" value="NZ_FOCZ01000003.1"/>
</dbReference>
<dbReference type="OrthoDB" id="674065at2"/>
<comment type="caution">
    <text evidence="2">The sequence shown here is derived from an EMBL/GenBank/DDBJ whole genome shotgun (WGS) entry which is preliminary data.</text>
</comment>
<dbReference type="STRING" id="354355.SAMN05660816_02005"/>